<dbReference type="EMBL" id="SRPS01000858">
    <property type="protein sequence ID" value="KAG5954273.1"/>
    <property type="molecule type" value="Genomic_DNA"/>
</dbReference>
<dbReference type="Proteomes" id="UP000784919">
    <property type="component" value="Unassembled WGS sequence"/>
</dbReference>
<feature type="compositionally biased region" description="Basic and acidic residues" evidence="1">
    <location>
        <begin position="92"/>
        <end position="107"/>
    </location>
</feature>
<reference evidence="2" key="1">
    <citation type="journal article" date="2020" name="bioRxiv">
        <title>Whole genome comparisons of ergot fungi reveals the divergence and evolution of species within the genus Claviceps are the result of varying mechanisms driving genome evolution and host range expansion.</title>
        <authorList>
            <person name="Wyka S.A."/>
            <person name="Mondo S.J."/>
            <person name="Liu M."/>
            <person name="Dettman J."/>
            <person name="Nalam V."/>
            <person name="Broders K.D."/>
        </authorList>
    </citation>
    <scope>NUCLEOTIDE SEQUENCE</scope>
    <source>
        <strain evidence="2">CCC 1102</strain>
    </source>
</reference>
<comment type="caution">
    <text evidence="2">The sequence shown here is derived from an EMBL/GenBank/DDBJ whole genome shotgun (WGS) entry which is preliminary data.</text>
</comment>
<evidence type="ECO:0000313" key="3">
    <source>
        <dbReference type="Proteomes" id="UP000784919"/>
    </source>
</evidence>
<protein>
    <submittedName>
        <fullName evidence="2">Uncharacterized protein</fullName>
    </submittedName>
</protein>
<evidence type="ECO:0000313" key="2">
    <source>
        <dbReference type="EMBL" id="KAG5954273.1"/>
    </source>
</evidence>
<name>A0A9P7SM41_9HYPO</name>
<evidence type="ECO:0000256" key="1">
    <source>
        <dbReference type="SAM" id="MobiDB-lite"/>
    </source>
</evidence>
<accession>A0A9P7SM41</accession>
<organism evidence="2 3">
    <name type="scientific">Claviceps arundinis</name>
    <dbReference type="NCBI Taxonomy" id="1623583"/>
    <lineage>
        <taxon>Eukaryota</taxon>
        <taxon>Fungi</taxon>
        <taxon>Dikarya</taxon>
        <taxon>Ascomycota</taxon>
        <taxon>Pezizomycotina</taxon>
        <taxon>Sordariomycetes</taxon>
        <taxon>Hypocreomycetidae</taxon>
        <taxon>Hypocreales</taxon>
        <taxon>Clavicipitaceae</taxon>
        <taxon>Claviceps</taxon>
    </lineage>
</organism>
<feature type="compositionally biased region" description="Basic and acidic residues" evidence="1">
    <location>
        <begin position="10"/>
        <end position="23"/>
    </location>
</feature>
<dbReference type="OrthoDB" id="10364953at2759"/>
<sequence>MRDDDDGESEQPKGDKTDLHFNEQGDLVTDDGNDRSATLPYQIYRQQTEVADTTAKFEAAQLATRELKQQSPAHFINEDLSIDVCEGSSSDDTLHDDPVPVKQKGEEEQILPEGSTPCERTHSQENLELPPWKALAVSRFREILATTDFATSWNALLITTPFISLLRDFVSHYRLVARLIP</sequence>
<dbReference type="AlphaFoldDB" id="A0A9P7SM41"/>
<proteinExistence type="predicted"/>
<feature type="region of interest" description="Disordered" evidence="1">
    <location>
        <begin position="1"/>
        <end position="38"/>
    </location>
</feature>
<gene>
    <name evidence="2" type="ORF">E4U56_008010</name>
</gene>
<feature type="region of interest" description="Disordered" evidence="1">
    <location>
        <begin position="86"/>
        <end position="125"/>
    </location>
</feature>